<evidence type="ECO:0000313" key="2">
    <source>
        <dbReference type="EMBL" id="KAF9614888.1"/>
    </source>
</evidence>
<keyword evidence="3" id="KW-1185">Reference proteome</keyword>
<organism evidence="2 3">
    <name type="scientific">Coptis chinensis</name>
    <dbReference type="NCBI Taxonomy" id="261450"/>
    <lineage>
        <taxon>Eukaryota</taxon>
        <taxon>Viridiplantae</taxon>
        <taxon>Streptophyta</taxon>
        <taxon>Embryophyta</taxon>
        <taxon>Tracheophyta</taxon>
        <taxon>Spermatophyta</taxon>
        <taxon>Magnoliopsida</taxon>
        <taxon>Ranunculales</taxon>
        <taxon>Ranunculaceae</taxon>
        <taxon>Coptidoideae</taxon>
        <taxon>Coptis</taxon>
    </lineage>
</organism>
<dbReference type="Pfam" id="PF03080">
    <property type="entry name" value="Neprosin"/>
    <property type="match status" value="1"/>
</dbReference>
<dbReference type="Gene3D" id="3.90.1320.10">
    <property type="entry name" value="Outer-capsid protein sigma 3, large lobe"/>
    <property type="match status" value="1"/>
</dbReference>
<comment type="caution">
    <text evidence="2">The sequence shown here is derived from an EMBL/GenBank/DDBJ whole genome shotgun (WGS) entry which is preliminary data.</text>
</comment>
<dbReference type="Proteomes" id="UP000631114">
    <property type="component" value="Unassembled WGS sequence"/>
</dbReference>
<dbReference type="PROSITE" id="PS52045">
    <property type="entry name" value="NEPROSIN_PEP_CD"/>
    <property type="match status" value="1"/>
</dbReference>
<evidence type="ECO:0000259" key="1">
    <source>
        <dbReference type="PROSITE" id="PS52045"/>
    </source>
</evidence>
<reference evidence="2 3" key="1">
    <citation type="submission" date="2020-10" db="EMBL/GenBank/DDBJ databases">
        <title>The Coptis chinensis genome and diversification of protoberbering-type alkaloids.</title>
        <authorList>
            <person name="Wang B."/>
            <person name="Shu S."/>
            <person name="Song C."/>
            <person name="Liu Y."/>
        </authorList>
    </citation>
    <scope>NUCLEOTIDE SEQUENCE [LARGE SCALE GENOMIC DNA]</scope>
    <source>
        <strain evidence="2">HL-2020</strain>
        <tissue evidence="2">Leaf</tissue>
    </source>
</reference>
<dbReference type="PANTHER" id="PTHR31589:SF110">
    <property type="entry name" value="PROTEIN, PUTATIVE (DUF239)-RELATED"/>
    <property type="match status" value="1"/>
</dbReference>
<gene>
    <name evidence="2" type="ORF">IFM89_020985</name>
</gene>
<dbReference type="InterPro" id="IPR053168">
    <property type="entry name" value="Glutamic_endopeptidase"/>
</dbReference>
<dbReference type="InterPro" id="IPR025521">
    <property type="entry name" value="Neprosin_propep"/>
</dbReference>
<evidence type="ECO:0000313" key="3">
    <source>
        <dbReference type="Proteomes" id="UP000631114"/>
    </source>
</evidence>
<proteinExistence type="predicted"/>
<feature type="domain" description="Neprosin PEP catalytic" evidence="1">
    <location>
        <begin position="143"/>
        <end position="396"/>
    </location>
</feature>
<dbReference type="InterPro" id="IPR004314">
    <property type="entry name" value="Neprosin"/>
</dbReference>
<name>A0A835M0A1_9MAGN</name>
<dbReference type="OrthoDB" id="1858978at2759"/>
<dbReference type="AlphaFoldDB" id="A0A835M0A1"/>
<protein>
    <recommendedName>
        <fullName evidence="1">Neprosin PEP catalytic domain-containing protein</fullName>
    </recommendedName>
</protein>
<dbReference type="EMBL" id="JADFTS010000003">
    <property type="protein sequence ID" value="KAF9614888.1"/>
    <property type="molecule type" value="Genomic_DNA"/>
</dbReference>
<sequence length="397" mass="44598">MVTKVLTTLLVVLFANLSYYIIEGRILTDEEDFELEEQLRILNKQPIKSIEDEFGDVFDCIEINKQPALDHPLLKNHEIQMEPTFLPKSSVKKSTMTRKQPVVSLQAIDCPHGTVPIRRTRKKDLVRAKLFMEMHSTIIPYRDIKPGQHPAIVRSNLNSTDRFHGAGATMNLHNPEVADDQSTWSQIWLGNGIIETEFDGIQAGWAVAPELYQDHNTRFVTYWESTSQGKKTGCFNDRCAGFVHVDNRYTLDGVITKTSIYDGPIYSMQLLIFQDIKKNWWLTIPDKSINIGYWPNTILPHLAEGASNVAWGGLAMASANGNSPVMGFGTFPDGNYRHSGFFWDVVTIDAQNKTRIYFGVKDTYVEAKNCYSIRNGVGEVVDSYLFGYGGPGGACGA</sequence>
<dbReference type="Pfam" id="PF14365">
    <property type="entry name" value="Neprosin_AP"/>
    <property type="match status" value="1"/>
</dbReference>
<accession>A0A835M0A1</accession>
<dbReference type="PANTHER" id="PTHR31589">
    <property type="entry name" value="PROTEIN, PUTATIVE (DUF239)-RELATED-RELATED"/>
    <property type="match status" value="1"/>
</dbReference>